<evidence type="ECO:0000313" key="9">
    <source>
        <dbReference type="EMBL" id="HIU02918.1"/>
    </source>
</evidence>
<evidence type="ECO:0000259" key="8">
    <source>
        <dbReference type="PROSITE" id="PS50249"/>
    </source>
</evidence>
<comment type="similarity">
    <text evidence="1 7">Belongs to the UPF0758 family.</text>
</comment>
<proteinExistence type="inferred from homology"/>
<evidence type="ECO:0000256" key="1">
    <source>
        <dbReference type="ARBA" id="ARBA00010243"/>
    </source>
</evidence>
<evidence type="ECO:0000313" key="10">
    <source>
        <dbReference type="Proteomes" id="UP000824164"/>
    </source>
</evidence>
<keyword evidence="3" id="KW-0479">Metal-binding</keyword>
<accession>A0A9D1HGQ6</accession>
<dbReference type="InterPro" id="IPR001405">
    <property type="entry name" value="UPF0758"/>
</dbReference>
<protein>
    <submittedName>
        <fullName evidence="9">DNA repair protein RadC</fullName>
    </submittedName>
</protein>
<evidence type="ECO:0000256" key="6">
    <source>
        <dbReference type="ARBA" id="ARBA00023049"/>
    </source>
</evidence>
<feature type="domain" description="MPN" evidence="8">
    <location>
        <begin position="104"/>
        <end position="226"/>
    </location>
</feature>
<evidence type="ECO:0000256" key="5">
    <source>
        <dbReference type="ARBA" id="ARBA00022833"/>
    </source>
</evidence>
<dbReference type="PANTHER" id="PTHR30471:SF3">
    <property type="entry name" value="UPF0758 PROTEIN YEES-RELATED"/>
    <property type="match status" value="1"/>
</dbReference>
<organism evidence="9 10">
    <name type="scientific">Candidatus Onthocola gallistercoris</name>
    <dbReference type="NCBI Taxonomy" id="2840876"/>
    <lineage>
        <taxon>Bacteria</taxon>
        <taxon>Bacillati</taxon>
        <taxon>Bacillota</taxon>
        <taxon>Bacilli</taxon>
        <taxon>Candidatus Onthocola</taxon>
    </lineage>
</organism>
<evidence type="ECO:0000256" key="3">
    <source>
        <dbReference type="ARBA" id="ARBA00022723"/>
    </source>
</evidence>
<dbReference type="Pfam" id="PF04002">
    <property type="entry name" value="RadC"/>
    <property type="match status" value="1"/>
</dbReference>
<dbReference type="InterPro" id="IPR020891">
    <property type="entry name" value="UPF0758_CS"/>
</dbReference>
<keyword evidence="4" id="KW-0378">Hydrolase</keyword>
<dbReference type="PROSITE" id="PS50249">
    <property type="entry name" value="MPN"/>
    <property type="match status" value="1"/>
</dbReference>
<dbReference type="Proteomes" id="UP000824164">
    <property type="component" value="Unassembled WGS sequence"/>
</dbReference>
<keyword evidence="5" id="KW-0862">Zinc</keyword>
<dbReference type="CDD" id="cd08071">
    <property type="entry name" value="MPN_DUF2466"/>
    <property type="match status" value="1"/>
</dbReference>
<dbReference type="Pfam" id="PF20582">
    <property type="entry name" value="UPF0758_N"/>
    <property type="match status" value="1"/>
</dbReference>
<gene>
    <name evidence="9" type="primary">radC</name>
    <name evidence="9" type="ORF">IAB63_06650</name>
</gene>
<reference evidence="9" key="1">
    <citation type="submission" date="2020-10" db="EMBL/GenBank/DDBJ databases">
        <authorList>
            <person name="Gilroy R."/>
        </authorList>
    </citation>
    <scope>NUCLEOTIDE SEQUENCE</scope>
    <source>
        <strain evidence="9">CHK187-14744</strain>
    </source>
</reference>
<dbReference type="AlphaFoldDB" id="A0A9D1HGQ6"/>
<dbReference type="GO" id="GO:0006508">
    <property type="term" value="P:proteolysis"/>
    <property type="evidence" value="ECO:0007669"/>
    <property type="project" value="UniProtKB-KW"/>
</dbReference>
<dbReference type="Gene3D" id="3.40.140.10">
    <property type="entry name" value="Cytidine Deaminase, domain 2"/>
    <property type="match status" value="1"/>
</dbReference>
<reference evidence="9" key="2">
    <citation type="journal article" date="2021" name="PeerJ">
        <title>Extensive microbial diversity within the chicken gut microbiome revealed by metagenomics and culture.</title>
        <authorList>
            <person name="Gilroy R."/>
            <person name="Ravi A."/>
            <person name="Getino M."/>
            <person name="Pursley I."/>
            <person name="Horton D.L."/>
            <person name="Alikhan N.F."/>
            <person name="Baker D."/>
            <person name="Gharbi K."/>
            <person name="Hall N."/>
            <person name="Watson M."/>
            <person name="Adriaenssens E.M."/>
            <person name="Foster-Nyarko E."/>
            <person name="Jarju S."/>
            <person name="Secka A."/>
            <person name="Antonio M."/>
            <person name="Oren A."/>
            <person name="Chaudhuri R.R."/>
            <person name="La Ragione R."/>
            <person name="Hildebrand F."/>
            <person name="Pallen M.J."/>
        </authorList>
    </citation>
    <scope>NUCLEOTIDE SEQUENCE</scope>
    <source>
        <strain evidence="9">CHK187-14744</strain>
    </source>
</reference>
<evidence type="ECO:0000256" key="7">
    <source>
        <dbReference type="RuleBase" id="RU003797"/>
    </source>
</evidence>
<comment type="caution">
    <text evidence="9">The sequence shown here is derived from an EMBL/GenBank/DDBJ whole genome shotgun (WGS) entry which is preliminary data.</text>
</comment>
<dbReference type="InterPro" id="IPR046778">
    <property type="entry name" value="UPF0758_N"/>
</dbReference>
<keyword evidence="6" id="KW-0482">Metalloprotease</keyword>
<dbReference type="PROSITE" id="PS01302">
    <property type="entry name" value="UPF0758"/>
    <property type="match status" value="1"/>
</dbReference>
<dbReference type="InterPro" id="IPR025657">
    <property type="entry name" value="RadC_JAB"/>
</dbReference>
<evidence type="ECO:0000256" key="4">
    <source>
        <dbReference type="ARBA" id="ARBA00022801"/>
    </source>
</evidence>
<keyword evidence="2" id="KW-0645">Protease</keyword>
<sequence length="227" mass="25336">MIHHLPKDERPYEKCRRLGADRLSETELLAILLRTGTSQQDVLELADRILHFSDEKCGLDGLLKLSYRDLTSIPGIGCVKAVQILAVIELSGRLARAALPKRREFLSAESVGSYYASVMRGYRQEHVILVFLDAKNRMIGEYVLSKGTILSAQADPREIFIEAVRREAVSIILVHNHPSGDPTPSQADLRLTHRVREAGDILGIPLKDHVIVGGDHYRSLYADGIFC</sequence>
<dbReference type="PANTHER" id="PTHR30471">
    <property type="entry name" value="DNA REPAIR PROTEIN RADC"/>
    <property type="match status" value="1"/>
</dbReference>
<name>A0A9D1HGQ6_9FIRM</name>
<dbReference type="GO" id="GO:0008237">
    <property type="term" value="F:metallopeptidase activity"/>
    <property type="evidence" value="ECO:0007669"/>
    <property type="project" value="UniProtKB-KW"/>
</dbReference>
<dbReference type="NCBIfam" id="NF000642">
    <property type="entry name" value="PRK00024.1"/>
    <property type="match status" value="1"/>
</dbReference>
<dbReference type="EMBL" id="DVLT01000042">
    <property type="protein sequence ID" value="HIU02918.1"/>
    <property type="molecule type" value="Genomic_DNA"/>
</dbReference>
<dbReference type="GO" id="GO:0046872">
    <property type="term" value="F:metal ion binding"/>
    <property type="evidence" value="ECO:0007669"/>
    <property type="project" value="UniProtKB-KW"/>
</dbReference>
<evidence type="ECO:0000256" key="2">
    <source>
        <dbReference type="ARBA" id="ARBA00022670"/>
    </source>
</evidence>
<dbReference type="SUPFAM" id="SSF102712">
    <property type="entry name" value="JAB1/MPN domain"/>
    <property type="match status" value="1"/>
</dbReference>
<dbReference type="NCBIfam" id="TIGR00608">
    <property type="entry name" value="radc"/>
    <property type="match status" value="1"/>
</dbReference>
<dbReference type="InterPro" id="IPR037518">
    <property type="entry name" value="MPN"/>
</dbReference>